<comment type="caution">
    <text evidence="3">The sequence shown here is derived from an EMBL/GenBank/DDBJ whole genome shotgun (WGS) entry which is preliminary data.</text>
</comment>
<dbReference type="InterPro" id="IPR014729">
    <property type="entry name" value="Rossmann-like_a/b/a_fold"/>
</dbReference>
<evidence type="ECO:0000256" key="1">
    <source>
        <dbReference type="ARBA" id="ARBA00008791"/>
    </source>
</evidence>
<name>A0A644UN20_9ZZZZ</name>
<dbReference type="PRINTS" id="PR01438">
    <property type="entry name" value="UNVRSLSTRESS"/>
</dbReference>
<dbReference type="AlphaFoldDB" id="A0A644UN20"/>
<evidence type="ECO:0000313" key="3">
    <source>
        <dbReference type="EMBL" id="MPL80466.1"/>
    </source>
</evidence>
<comment type="similarity">
    <text evidence="1">Belongs to the universal stress protein A family.</text>
</comment>
<dbReference type="Pfam" id="PF00582">
    <property type="entry name" value="Usp"/>
    <property type="match status" value="1"/>
</dbReference>
<evidence type="ECO:0000259" key="2">
    <source>
        <dbReference type="Pfam" id="PF00582"/>
    </source>
</evidence>
<dbReference type="EMBL" id="VSSQ01000137">
    <property type="protein sequence ID" value="MPL80466.1"/>
    <property type="molecule type" value="Genomic_DNA"/>
</dbReference>
<proteinExistence type="inferred from homology"/>
<dbReference type="SUPFAM" id="SSF52402">
    <property type="entry name" value="Adenine nucleotide alpha hydrolases-like"/>
    <property type="match status" value="1"/>
</dbReference>
<protein>
    <recommendedName>
        <fullName evidence="2">UspA domain-containing protein</fullName>
    </recommendedName>
</protein>
<gene>
    <name evidence="3" type="ORF">SDC9_26366</name>
</gene>
<dbReference type="CDD" id="cd00293">
    <property type="entry name" value="USP-like"/>
    <property type="match status" value="1"/>
</dbReference>
<feature type="domain" description="UspA" evidence="2">
    <location>
        <begin position="40"/>
        <end position="180"/>
    </location>
</feature>
<dbReference type="InterPro" id="IPR006015">
    <property type="entry name" value="Universal_stress_UspA"/>
</dbReference>
<organism evidence="3">
    <name type="scientific">bioreactor metagenome</name>
    <dbReference type="NCBI Taxonomy" id="1076179"/>
    <lineage>
        <taxon>unclassified sequences</taxon>
        <taxon>metagenomes</taxon>
        <taxon>ecological metagenomes</taxon>
    </lineage>
</organism>
<sequence length="186" mass="20184">MKAKDKGCDPKPNPSWSAIFSQPVNQSAYRGEQEFAMKDIKKILCAVDLSEHSKEVAEYAVLLAKGLNASVLVVYTAPSLSQYVGFHVPPNTIENFVGEIVTGAEKSMESFVAENFVGVEAKGQVLIGYAAEEILNRAREEKADLIVMGTHGRKGIDRILFGSVAEKVVKNADMPVLTVRPTEAGE</sequence>
<dbReference type="PANTHER" id="PTHR46268:SF6">
    <property type="entry name" value="UNIVERSAL STRESS PROTEIN UP12"/>
    <property type="match status" value="1"/>
</dbReference>
<dbReference type="Gene3D" id="3.40.50.620">
    <property type="entry name" value="HUPs"/>
    <property type="match status" value="1"/>
</dbReference>
<reference evidence="3" key="1">
    <citation type="submission" date="2019-08" db="EMBL/GenBank/DDBJ databases">
        <authorList>
            <person name="Kucharzyk K."/>
            <person name="Murdoch R.W."/>
            <person name="Higgins S."/>
            <person name="Loffler F."/>
        </authorList>
    </citation>
    <scope>NUCLEOTIDE SEQUENCE</scope>
</reference>
<dbReference type="InterPro" id="IPR006016">
    <property type="entry name" value="UspA"/>
</dbReference>
<accession>A0A644UN20</accession>
<dbReference type="PANTHER" id="PTHR46268">
    <property type="entry name" value="STRESS RESPONSE PROTEIN NHAX"/>
    <property type="match status" value="1"/>
</dbReference>